<keyword evidence="2" id="KW-0862">Zinc</keyword>
<keyword evidence="2" id="KW-0479">Metal-binding</keyword>
<dbReference type="PANTHER" id="PTHR42648:SF28">
    <property type="entry name" value="TRANSPOSON-ENCODED PROTEIN WITH RIBONUCLEASE H-LIKE AND RETROVIRUS ZINC FINGER-LIKE DOMAINS"/>
    <property type="match status" value="1"/>
</dbReference>
<dbReference type="PROSITE" id="PS50158">
    <property type="entry name" value="ZF_CCHC"/>
    <property type="match status" value="1"/>
</dbReference>
<dbReference type="SUPFAM" id="SSF53098">
    <property type="entry name" value="Ribonuclease H-like"/>
    <property type="match status" value="1"/>
</dbReference>
<dbReference type="InterPro" id="IPR012337">
    <property type="entry name" value="RNaseH-like_sf"/>
</dbReference>
<name>A0A8J6HPP1_TENMO</name>
<organism evidence="7 8">
    <name type="scientific">Tenebrio molitor</name>
    <name type="common">Yellow mealworm beetle</name>
    <dbReference type="NCBI Taxonomy" id="7067"/>
    <lineage>
        <taxon>Eukaryota</taxon>
        <taxon>Metazoa</taxon>
        <taxon>Ecdysozoa</taxon>
        <taxon>Arthropoda</taxon>
        <taxon>Hexapoda</taxon>
        <taxon>Insecta</taxon>
        <taxon>Pterygota</taxon>
        <taxon>Neoptera</taxon>
        <taxon>Endopterygota</taxon>
        <taxon>Coleoptera</taxon>
        <taxon>Polyphaga</taxon>
        <taxon>Cucujiformia</taxon>
        <taxon>Tenebrionidae</taxon>
        <taxon>Tenebrio</taxon>
    </lineage>
</organism>
<evidence type="ECO:0000256" key="3">
    <source>
        <dbReference type="SAM" id="MobiDB-lite"/>
    </source>
</evidence>
<evidence type="ECO:0000256" key="4">
    <source>
        <dbReference type="SAM" id="SignalP"/>
    </source>
</evidence>
<dbReference type="Pfam" id="PF14223">
    <property type="entry name" value="Retrotran_gag_2"/>
    <property type="match status" value="1"/>
</dbReference>
<keyword evidence="1" id="KW-0645">Protease</keyword>
<accession>A0A8J6HPP1</accession>
<keyword evidence="1" id="KW-0378">Hydrolase</keyword>
<evidence type="ECO:0000256" key="1">
    <source>
        <dbReference type="ARBA" id="ARBA00022670"/>
    </source>
</evidence>
<feature type="domain" description="Integrase catalytic" evidence="6">
    <location>
        <begin position="389"/>
        <end position="555"/>
    </location>
</feature>
<dbReference type="GO" id="GO:0008233">
    <property type="term" value="F:peptidase activity"/>
    <property type="evidence" value="ECO:0007669"/>
    <property type="project" value="UniProtKB-KW"/>
</dbReference>
<dbReference type="GO" id="GO:0008270">
    <property type="term" value="F:zinc ion binding"/>
    <property type="evidence" value="ECO:0007669"/>
    <property type="project" value="UniProtKB-KW"/>
</dbReference>
<sequence length="834" mass="96190">MLILLFALLIKNDSWKYVNGTIPKPKEPPDDVTTWESNDAKARSDLILTICPSELKQIKNCPTSKDIIWNKLHSVYQSQGPARKAMLLKTLIWLKMKNGEDMRDHIRNFFDVVDKLEEMELCIINDLLAILLLYSIPDEYEPFRIAIETQKKLPQLEALKIKLLEEYEARKRNSKENVSDAMFINKNPGRSNQSKKSENSKIERLKFACHTCGKIDHMAKDCRSKLFKPKNPKTKPIESTRKAEVVMKLHVEHDKRWCLDSGSGTVKPSMEENLTVRLDETLYAPDLRSNLLSVTKMTEHGFEVIFRRNEAIVTNPDTGENVITRSQISMSLQEWHERFGHLNEKDLKNIIRKQKVDGIDIKADEALPVCETSVKGKQTRKPFTRSVSQTTEPLELVHTDVCGPMRVNSLAGLRYFVTFIDDKSRWCEVYFMKKKSEVIEKFKEYKSLVEKKTEQKIKTVRSDNGTEYTSNYLKDFLKQAGIRYEFTVEYTPQQNGVAESKNRSLVETARCLMIQSGLSASFWAEAILTANHIRNRCPSRSLGGEIPFKMWTRRTPIVSYFRKFGTTAFALNRTPGKGKFDSRSKKCIFIGYSVQSKAYRLWDPEARKVIRSRDVTFTGRNQAENGFTNFTDEDIFKKNPENVIEFNVPETQKEDKQTETCDIEEDGETLVEEENGEEIPVIMKRRLRRTKKVLTGKRGRPRKLFNMIEVNEYEAEPEEEENHDNEELHDVAGLIEFGDPQTVSEAALSSPVAADWKKAMNAEYEALKYFYHDEGLQPRASSSERYIPGLRWMFCPPAVSTEEDRHGQGMSLQPTSIRHYAPSVPGNRDDLITF</sequence>
<reference evidence="7" key="1">
    <citation type="journal article" date="2020" name="J Insects Food Feed">
        <title>The yellow mealworm (Tenebrio molitor) genome: a resource for the emerging insects as food and feed industry.</title>
        <authorList>
            <person name="Eriksson T."/>
            <person name="Andere A."/>
            <person name="Kelstrup H."/>
            <person name="Emery V."/>
            <person name="Picard C."/>
        </authorList>
    </citation>
    <scope>NUCLEOTIDE SEQUENCE</scope>
    <source>
        <strain evidence="7">Stoneville</strain>
        <tissue evidence="7">Whole head</tissue>
    </source>
</reference>
<protein>
    <recommendedName>
        <fullName evidence="9">Retrovirus-related Pol polyprotein from transposon TNT 1-94</fullName>
    </recommendedName>
</protein>
<reference evidence="7" key="2">
    <citation type="submission" date="2021-08" db="EMBL/GenBank/DDBJ databases">
        <authorList>
            <person name="Eriksson T."/>
        </authorList>
    </citation>
    <scope>NUCLEOTIDE SEQUENCE</scope>
    <source>
        <strain evidence="7">Stoneville</strain>
        <tissue evidence="7">Whole head</tissue>
    </source>
</reference>
<evidence type="ECO:0008006" key="9">
    <source>
        <dbReference type="Google" id="ProtNLM"/>
    </source>
</evidence>
<comment type="caution">
    <text evidence="7">The sequence shown here is derived from an EMBL/GenBank/DDBJ whole genome shotgun (WGS) entry which is preliminary data.</text>
</comment>
<evidence type="ECO:0000256" key="2">
    <source>
        <dbReference type="PROSITE-ProRule" id="PRU00047"/>
    </source>
</evidence>
<evidence type="ECO:0000259" key="5">
    <source>
        <dbReference type="PROSITE" id="PS50158"/>
    </source>
</evidence>
<evidence type="ECO:0000259" key="6">
    <source>
        <dbReference type="PROSITE" id="PS50994"/>
    </source>
</evidence>
<dbReference type="Proteomes" id="UP000719412">
    <property type="component" value="Unassembled WGS sequence"/>
</dbReference>
<dbReference type="InterPro" id="IPR025724">
    <property type="entry name" value="GAG-pre-integrase_dom"/>
</dbReference>
<keyword evidence="8" id="KW-1185">Reference proteome</keyword>
<dbReference type="Gene3D" id="3.30.420.10">
    <property type="entry name" value="Ribonuclease H-like superfamily/Ribonuclease H"/>
    <property type="match status" value="1"/>
</dbReference>
<dbReference type="Pfam" id="PF00098">
    <property type="entry name" value="zf-CCHC"/>
    <property type="match status" value="1"/>
</dbReference>
<dbReference type="InterPro" id="IPR036397">
    <property type="entry name" value="RNaseH_sf"/>
</dbReference>
<dbReference type="PANTHER" id="PTHR42648">
    <property type="entry name" value="TRANSPOSASE, PUTATIVE-RELATED"/>
    <property type="match status" value="1"/>
</dbReference>
<dbReference type="Pfam" id="PF25597">
    <property type="entry name" value="SH3_retrovirus"/>
    <property type="match status" value="1"/>
</dbReference>
<feature type="domain" description="CCHC-type" evidence="5">
    <location>
        <begin position="209"/>
        <end position="224"/>
    </location>
</feature>
<dbReference type="Pfam" id="PF00665">
    <property type="entry name" value="rve"/>
    <property type="match status" value="1"/>
</dbReference>
<feature type="signal peptide" evidence="4">
    <location>
        <begin position="1"/>
        <end position="20"/>
    </location>
</feature>
<dbReference type="InterPro" id="IPR001878">
    <property type="entry name" value="Znf_CCHC"/>
</dbReference>
<dbReference type="GO" id="GO:0006508">
    <property type="term" value="P:proteolysis"/>
    <property type="evidence" value="ECO:0007669"/>
    <property type="project" value="UniProtKB-KW"/>
</dbReference>
<dbReference type="Pfam" id="PF13976">
    <property type="entry name" value="gag_pre-integrs"/>
    <property type="match status" value="1"/>
</dbReference>
<dbReference type="SMART" id="SM00343">
    <property type="entry name" value="ZnF_C2HC"/>
    <property type="match status" value="1"/>
</dbReference>
<feature type="chain" id="PRO_5035177591" description="Retrovirus-related Pol polyprotein from transposon TNT 1-94" evidence="4">
    <location>
        <begin position="21"/>
        <end position="834"/>
    </location>
</feature>
<feature type="region of interest" description="Disordered" evidence="3">
    <location>
        <begin position="178"/>
        <end position="199"/>
    </location>
</feature>
<dbReference type="InterPro" id="IPR039537">
    <property type="entry name" value="Retrotran_Ty1/copia-like"/>
</dbReference>
<proteinExistence type="predicted"/>
<dbReference type="Pfam" id="PF22936">
    <property type="entry name" value="Pol_BBD"/>
    <property type="match status" value="1"/>
</dbReference>
<feature type="region of interest" description="Disordered" evidence="3">
    <location>
        <begin position="803"/>
        <end position="822"/>
    </location>
</feature>
<evidence type="ECO:0000313" key="7">
    <source>
        <dbReference type="EMBL" id="KAH0818312.1"/>
    </source>
</evidence>
<evidence type="ECO:0000313" key="8">
    <source>
        <dbReference type="Proteomes" id="UP000719412"/>
    </source>
</evidence>
<dbReference type="InterPro" id="IPR054722">
    <property type="entry name" value="PolX-like_BBD"/>
</dbReference>
<dbReference type="InterPro" id="IPR001584">
    <property type="entry name" value="Integrase_cat-core"/>
</dbReference>
<keyword evidence="4" id="KW-0732">Signal</keyword>
<dbReference type="GO" id="GO:0003676">
    <property type="term" value="F:nucleic acid binding"/>
    <property type="evidence" value="ECO:0007669"/>
    <property type="project" value="InterPro"/>
</dbReference>
<dbReference type="EMBL" id="JABDTM020017914">
    <property type="protein sequence ID" value="KAH0818312.1"/>
    <property type="molecule type" value="Genomic_DNA"/>
</dbReference>
<dbReference type="AlphaFoldDB" id="A0A8J6HPP1"/>
<dbReference type="InterPro" id="IPR057670">
    <property type="entry name" value="SH3_retrovirus"/>
</dbReference>
<dbReference type="PROSITE" id="PS50994">
    <property type="entry name" value="INTEGRASE"/>
    <property type="match status" value="1"/>
</dbReference>
<gene>
    <name evidence="7" type="ORF">GEV33_004479</name>
</gene>
<keyword evidence="2" id="KW-0863">Zinc-finger</keyword>
<dbReference type="GO" id="GO:0015074">
    <property type="term" value="P:DNA integration"/>
    <property type="evidence" value="ECO:0007669"/>
    <property type="project" value="InterPro"/>
</dbReference>